<dbReference type="EMBL" id="FOMJ01000001">
    <property type="protein sequence ID" value="SFC91445.1"/>
    <property type="molecule type" value="Genomic_DNA"/>
</dbReference>
<dbReference type="GO" id="GO:0019867">
    <property type="term" value="C:outer membrane"/>
    <property type="evidence" value="ECO:0007669"/>
    <property type="project" value="InterPro"/>
</dbReference>
<sequence length="95" mass="11070">MSQDALRVPREVDDPPVMMMWSGEELGLFSVFFVIGFMLEQLLILCLIGALAVKYLRRYRNTRQEGAMIHQLWWLGFWPTKARSVGNPFERDHVG</sequence>
<dbReference type="RefSeq" id="WP_143613070.1">
    <property type="nucleotide sequence ID" value="NZ_FOMJ01000001.1"/>
</dbReference>
<gene>
    <name evidence="2" type="ORF">SAMN05660831_00065</name>
</gene>
<name>A0A1I1N208_9GAMM</name>
<keyword evidence="3" id="KW-1185">Reference proteome</keyword>
<dbReference type="Proteomes" id="UP000198611">
    <property type="component" value="Unassembled WGS sequence"/>
</dbReference>
<dbReference type="STRING" id="1123397.SAMN05660831_00065"/>
<dbReference type="AlphaFoldDB" id="A0A1I1N208"/>
<keyword evidence="1" id="KW-1133">Transmembrane helix</keyword>
<evidence type="ECO:0000313" key="3">
    <source>
        <dbReference type="Proteomes" id="UP000198611"/>
    </source>
</evidence>
<feature type="transmembrane region" description="Helical" evidence="1">
    <location>
        <begin position="26"/>
        <end position="53"/>
    </location>
</feature>
<organism evidence="2 3">
    <name type="scientific">Thiohalospira halophila DSM 15071</name>
    <dbReference type="NCBI Taxonomy" id="1123397"/>
    <lineage>
        <taxon>Bacteria</taxon>
        <taxon>Pseudomonadati</taxon>
        <taxon>Pseudomonadota</taxon>
        <taxon>Gammaproteobacteria</taxon>
        <taxon>Thiohalospirales</taxon>
        <taxon>Thiohalospiraceae</taxon>
        <taxon>Thiohalospira</taxon>
    </lineage>
</organism>
<keyword evidence="1" id="KW-0812">Transmembrane</keyword>
<dbReference type="OrthoDB" id="9813422at2"/>
<protein>
    <submittedName>
        <fullName evidence="2">Conjugal transfer pilus assembly protein TraL</fullName>
    </submittedName>
</protein>
<dbReference type="Pfam" id="PF07178">
    <property type="entry name" value="TraL"/>
    <property type="match status" value="1"/>
</dbReference>
<reference evidence="2 3" key="1">
    <citation type="submission" date="2016-10" db="EMBL/GenBank/DDBJ databases">
        <authorList>
            <person name="de Groot N.N."/>
        </authorList>
    </citation>
    <scope>NUCLEOTIDE SEQUENCE [LARGE SCALE GENOMIC DNA]</scope>
    <source>
        <strain evidence="2 3">HL3</strain>
    </source>
</reference>
<dbReference type="InterPro" id="IPR009838">
    <property type="entry name" value="T4SS_TraL"/>
</dbReference>
<accession>A0A1I1N208</accession>
<evidence type="ECO:0000256" key="1">
    <source>
        <dbReference type="SAM" id="Phobius"/>
    </source>
</evidence>
<keyword evidence="1" id="KW-0472">Membrane</keyword>
<proteinExistence type="predicted"/>
<evidence type="ECO:0000313" key="2">
    <source>
        <dbReference type="EMBL" id="SFC91445.1"/>
    </source>
</evidence>